<dbReference type="InterPro" id="IPR001611">
    <property type="entry name" value="Leu-rich_rpt"/>
</dbReference>
<dbReference type="GeneID" id="109094953"/>
<protein>
    <recommendedName>
        <fullName evidence="3">Protein phosphatase 1 regulatory subunit 37</fullName>
    </recommendedName>
    <alternativeName>
        <fullName evidence="4">Leucine-rich repeat-containing protein 68</fullName>
    </alternativeName>
</protein>
<gene>
    <name evidence="6" type="primary">LOC109094953</name>
</gene>
<dbReference type="Proteomes" id="UP001155660">
    <property type="component" value="Chromosome A17"/>
</dbReference>
<evidence type="ECO:0000256" key="2">
    <source>
        <dbReference type="ARBA" id="ARBA00022737"/>
    </source>
</evidence>
<dbReference type="PANTHER" id="PTHR24112">
    <property type="entry name" value="LEUCINE-RICH REPEAT, ISOFORM F-RELATED"/>
    <property type="match status" value="1"/>
</dbReference>
<feature type="region of interest" description="Disordered" evidence="5">
    <location>
        <begin position="228"/>
        <end position="249"/>
    </location>
</feature>
<accession>A0A9R0BBU2</accession>
<dbReference type="Pfam" id="PF13516">
    <property type="entry name" value="LRR_6"/>
    <property type="match status" value="2"/>
</dbReference>
<keyword evidence="1" id="KW-0433">Leucine-rich repeat</keyword>
<dbReference type="PROSITE" id="PS51450">
    <property type="entry name" value="LRR"/>
    <property type="match status" value="1"/>
</dbReference>
<evidence type="ECO:0000256" key="1">
    <source>
        <dbReference type="ARBA" id="ARBA00022614"/>
    </source>
</evidence>
<dbReference type="SMART" id="SM00368">
    <property type="entry name" value="LRR_RI"/>
    <property type="match status" value="6"/>
</dbReference>
<organism evidence="6">
    <name type="scientific">Cyprinus carpio</name>
    <name type="common">Common carp</name>
    <dbReference type="NCBI Taxonomy" id="7962"/>
    <lineage>
        <taxon>Eukaryota</taxon>
        <taxon>Metazoa</taxon>
        <taxon>Chordata</taxon>
        <taxon>Craniata</taxon>
        <taxon>Vertebrata</taxon>
        <taxon>Euteleostomi</taxon>
        <taxon>Actinopterygii</taxon>
        <taxon>Neopterygii</taxon>
        <taxon>Teleostei</taxon>
        <taxon>Ostariophysi</taxon>
        <taxon>Cypriniformes</taxon>
        <taxon>Cyprinidae</taxon>
        <taxon>Cyprininae</taxon>
        <taxon>Cyprinus</taxon>
    </lineage>
</organism>
<evidence type="ECO:0000256" key="4">
    <source>
        <dbReference type="ARBA" id="ARBA00041209"/>
    </source>
</evidence>
<dbReference type="OrthoDB" id="272549at2759"/>
<name>A0A9R0BBU2_CYPCA</name>
<evidence type="ECO:0000256" key="3">
    <source>
        <dbReference type="ARBA" id="ARBA00040684"/>
    </source>
</evidence>
<keyword evidence="2" id="KW-0677">Repeat</keyword>
<sequence length="635" mass="70249">MTGHSEEEATSQSLKESIEKRVSFPPDEQMVSDFVERRPELQEAGSLTLTDIILAYKQSCEKHHVEPNPKALEQLKQITCVTDRARCFDLSGKFFNSVFIIFAIPLEKCYWFFKAKHHHKNPSVLLFHLRHSSLHPSRYSSFIHLSISMYLASLSYHNFDWALDSAFDAASLSGDRLDLKSFTGTLHRHSDIDSSRSDLEVRSLVNLTYLHMAEGNVLLTAAGPAPRERPLDGKNFPPGISDPPASSGRHADVDVDPLGNILAFAEETAASIPSHDQSKIRVYEKTTRGRGPLASFFHKGASSLLDMFLYYESATHLDVSSNSGMGFSGWLSLSHLLRQSGCLWRLDACNMPMVDYAAQALSKALLTSRLTVLHLENTCLSGKPLFTLVGALKRNVALQELYLSENNLNGYQDSMQLGDLLKYNSTLKTLDLSNNTMSDSGLEEICDALSSQKTGLRTLILSNNHITHLGMSHLQNVLPRLKTLETLNLGKNNLENRGIHTLKESLMINRSLLQLGLASTGITCEGAVTLAEILAESPQIQRLDVRQNQVLAGGLMALSLALKINCSLIRLDLDQHLKEEKEDFLVETQKMLVSRISDVCAVNATAAKGTALRPASPDLADCAKTTYPLPFQTTD</sequence>
<dbReference type="AlphaFoldDB" id="A0A9R0BBU2"/>
<reference evidence="6" key="1">
    <citation type="submission" date="2025-08" db="UniProtKB">
        <authorList>
            <consortium name="RefSeq"/>
        </authorList>
    </citation>
    <scope>IDENTIFICATION</scope>
    <source>
        <tissue evidence="6">Muscle</tissue>
    </source>
</reference>
<dbReference type="PANTHER" id="PTHR24112:SF9">
    <property type="entry name" value="PROTEIN PHOSPHATASE 1 REGULATORY SUBUNIT 37"/>
    <property type="match status" value="1"/>
</dbReference>
<dbReference type="CDD" id="cd00116">
    <property type="entry name" value="LRR_RI"/>
    <property type="match status" value="1"/>
</dbReference>
<evidence type="ECO:0000256" key="5">
    <source>
        <dbReference type="SAM" id="MobiDB-lite"/>
    </source>
</evidence>
<dbReference type="InterPro" id="IPR051279">
    <property type="entry name" value="PP1-Reg/Actin-Interact_Protein"/>
</dbReference>
<dbReference type="RefSeq" id="XP_042629317.1">
    <property type="nucleotide sequence ID" value="XM_042773383.1"/>
</dbReference>
<proteinExistence type="predicted"/>
<evidence type="ECO:0000313" key="6">
    <source>
        <dbReference type="RefSeq" id="XP_042629317.1"/>
    </source>
</evidence>
<dbReference type="KEGG" id="ccar:109094953"/>